<dbReference type="InterPro" id="IPR039565">
    <property type="entry name" value="BamD-like"/>
</dbReference>
<dbReference type="InterPro" id="IPR011990">
    <property type="entry name" value="TPR-like_helical_dom_sf"/>
</dbReference>
<protein>
    <recommendedName>
        <fullName evidence="6">Outer membrane protein assembly factor BamD</fullName>
    </recommendedName>
</protein>
<evidence type="ECO:0000313" key="9">
    <source>
        <dbReference type="Proteomes" id="UP001149719"/>
    </source>
</evidence>
<evidence type="ECO:0000256" key="5">
    <source>
        <dbReference type="ARBA" id="ARBA00023288"/>
    </source>
</evidence>
<keyword evidence="3" id="KW-0564">Palmitate</keyword>
<comment type="similarity">
    <text evidence="6">Belongs to the BamD family.</text>
</comment>
<feature type="domain" description="Outer membrane lipoprotein BamD-like" evidence="7">
    <location>
        <begin position="22"/>
        <end position="226"/>
    </location>
</feature>
<reference evidence="8" key="1">
    <citation type="submission" date="2022-12" db="EMBL/GenBank/DDBJ databases">
        <title>Marinomonas 15G1-11 sp. nov, isolated from marine algae.</title>
        <authorList>
            <person name="Butt M."/>
            <person name="Choi D.G."/>
            <person name="Kim J.M."/>
            <person name="Lee J.K."/>
            <person name="Baek J.H."/>
            <person name="Jeon C.O."/>
        </authorList>
    </citation>
    <scope>NUCLEOTIDE SEQUENCE</scope>
    <source>
        <strain evidence="8">15G1-11</strain>
    </source>
</reference>
<evidence type="ECO:0000256" key="3">
    <source>
        <dbReference type="ARBA" id="ARBA00023139"/>
    </source>
</evidence>
<comment type="subcellular location">
    <subcellularLocation>
        <location evidence="6">Cell outer membrane</location>
    </subcellularLocation>
</comment>
<gene>
    <name evidence="6" type="primary">bamD</name>
    <name evidence="8" type="ORF">O1D97_02770</name>
</gene>
<dbReference type="RefSeq" id="WP_269122630.1">
    <property type="nucleotide sequence ID" value="NZ_JAPUBN010000010.1"/>
</dbReference>
<dbReference type="PANTHER" id="PTHR37423">
    <property type="entry name" value="SOLUBLE LYTIC MUREIN TRANSGLYCOSYLASE-RELATED"/>
    <property type="match status" value="1"/>
</dbReference>
<evidence type="ECO:0000256" key="6">
    <source>
        <dbReference type="HAMAP-Rule" id="MF_00922"/>
    </source>
</evidence>
<keyword evidence="9" id="KW-1185">Reference proteome</keyword>
<dbReference type="PANTHER" id="PTHR37423:SF1">
    <property type="entry name" value="OUTER MEMBRANE PROTEIN ASSEMBLY FACTOR BAMD"/>
    <property type="match status" value="1"/>
</dbReference>
<dbReference type="NCBIfam" id="TIGR03302">
    <property type="entry name" value="OM_YfiO"/>
    <property type="match status" value="1"/>
</dbReference>
<keyword evidence="5" id="KW-0449">Lipoprotein</keyword>
<dbReference type="CDD" id="cd15830">
    <property type="entry name" value="BamD"/>
    <property type="match status" value="1"/>
</dbReference>
<evidence type="ECO:0000313" key="8">
    <source>
        <dbReference type="EMBL" id="MCZ2720596.1"/>
    </source>
</evidence>
<name>A0ABT4JR04_9GAMM</name>
<accession>A0ABT4JR04</accession>
<evidence type="ECO:0000259" key="7">
    <source>
        <dbReference type="Pfam" id="PF13525"/>
    </source>
</evidence>
<dbReference type="EMBL" id="JAPUBN010000010">
    <property type="protein sequence ID" value="MCZ2720596.1"/>
    <property type="molecule type" value="Genomic_DNA"/>
</dbReference>
<dbReference type="Proteomes" id="UP001149719">
    <property type="component" value="Unassembled WGS sequence"/>
</dbReference>
<comment type="subunit">
    <text evidence="6">Part of the Bam complex.</text>
</comment>
<evidence type="ECO:0000256" key="4">
    <source>
        <dbReference type="ARBA" id="ARBA00023237"/>
    </source>
</evidence>
<keyword evidence="4 6" id="KW-0998">Cell outer membrane</keyword>
<evidence type="ECO:0000256" key="1">
    <source>
        <dbReference type="ARBA" id="ARBA00022729"/>
    </source>
</evidence>
<proteinExistence type="inferred from homology"/>
<organism evidence="8 9">
    <name type="scientific">Marinomonas phaeophyticola</name>
    <dbReference type="NCBI Taxonomy" id="3004091"/>
    <lineage>
        <taxon>Bacteria</taxon>
        <taxon>Pseudomonadati</taxon>
        <taxon>Pseudomonadota</taxon>
        <taxon>Gammaproteobacteria</taxon>
        <taxon>Oceanospirillales</taxon>
        <taxon>Oceanospirillaceae</taxon>
        <taxon>Marinomonas</taxon>
    </lineage>
</organism>
<evidence type="ECO:0000256" key="2">
    <source>
        <dbReference type="ARBA" id="ARBA00023136"/>
    </source>
</evidence>
<dbReference type="Pfam" id="PF13525">
    <property type="entry name" value="YfiO"/>
    <property type="match status" value="1"/>
</dbReference>
<dbReference type="Gene3D" id="1.25.40.10">
    <property type="entry name" value="Tetratricopeptide repeat domain"/>
    <property type="match status" value="1"/>
</dbReference>
<dbReference type="HAMAP" id="MF_00922">
    <property type="entry name" value="OM_assembly_BamD"/>
    <property type="match status" value="1"/>
</dbReference>
<dbReference type="InterPro" id="IPR017689">
    <property type="entry name" value="BamD"/>
</dbReference>
<keyword evidence="1 6" id="KW-0732">Signal</keyword>
<comment type="caution">
    <text evidence="8">The sequence shown here is derived from an EMBL/GenBank/DDBJ whole genome shotgun (WGS) entry which is preliminary data.</text>
</comment>
<sequence length="270" mass="30865">MTITSFSLLVVACSNKTVQEPDLPEQEYYEKAQAALEDGLPTTAAKHLKDLTSRYPFGEYTIRAELDLIYSYLSAGDFIAAHVNVERFIKNHPDHSSLDYAYYMRGLITYKSTESFLGRYIALDPSERDVSELTTSFNEFSLLLERYPNSQYAPDAKARMVYLRNIIARHELQVANYYFKRKAPLSALRRGQTVLEQYPSSDSIEDALGVIIQAYIDLGQFDLAQNNIEVLRTSYPTSKFLDKDDKFISPRLPKDADPDFLYWVTLGAID</sequence>
<keyword evidence="2 6" id="KW-0472">Membrane</keyword>
<comment type="function">
    <text evidence="6">Part of the outer membrane protein assembly complex, which is involved in assembly and insertion of beta-barrel proteins into the outer membrane.</text>
</comment>
<dbReference type="SUPFAM" id="SSF48452">
    <property type="entry name" value="TPR-like"/>
    <property type="match status" value="1"/>
</dbReference>